<comment type="caution">
    <text evidence="2">The sequence shown here is derived from an EMBL/GenBank/DDBJ whole genome shotgun (WGS) entry which is preliminary data.</text>
</comment>
<keyword evidence="3" id="KW-1185">Reference proteome</keyword>
<dbReference type="OrthoDB" id="4449798at2"/>
<protein>
    <submittedName>
        <fullName evidence="2">Uncharacterized protein</fullName>
    </submittedName>
</protein>
<dbReference type="PANTHER" id="PTHR43157">
    <property type="entry name" value="PHOSPHATIDYLINOSITOL-GLYCAN BIOSYNTHESIS CLASS F PROTEIN-RELATED"/>
    <property type="match status" value="1"/>
</dbReference>
<evidence type="ECO:0000256" key="1">
    <source>
        <dbReference type="ARBA" id="ARBA00023002"/>
    </source>
</evidence>
<sequence>MSRRSLNLAVPDLTGRLAVVTGANSGLGFGIAKRLAEAGAEVLLAVRNQQKGEDAAARIKAENPKARVGLRRLDLASLASVAALGEQLNAEARPIHILVNNAGVMTPPRREVTEDGFELQFGSNYLGHFALTGHLLPLLRAAENPRVTTMSSDAARYGKLDFDDLQSERRYRSLAAYGASKLADLVFARELDRRSRAEGWGIVSNAAHPGATKTNLQTAGPNYGSDKPNLFGRMSQLLTPLFQEIDEGAQAALYAATSPEATGGAYYGPVGFMGMIGGGAKLAREPKQANDEAAARRLWTVSEQLTGVRYLSGKVS</sequence>
<gene>
    <name evidence="2" type="ORF">HMPREF9336_03013</name>
</gene>
<dbReference type="PRINTS" id="PR00081">
    <property type="entry name" value="GDHRDH"/>
</dbReference>
<dbReference type="EMBL" id="ACZI02000001">
    <property type="protein sequence ID" value="EFV12104.1"/>
    <property type="molecule type" value="Genomic_DNA"/>
</dbReference>
<dbReference type="InterPro" id="IPR036291">
    <property type="entry name" value="NAD(P)-bd_dom_sf"/>
</dbReference>
<dbReference type="InterPro" id="IPR002347">
    <property type="entry name" value="SDR_fam"/>
</dbReference>
<dbReference type="RefSeq" id="WP_007471674.1">
    <property type="nucleotide sequence ID" value="NZ_KI391953.1"/>
</dbReference>
<proteinExistence type="predicted"/>
<dbReference type="CDD" id="cd05327">
    <property type="entry name" value="retinol-DH_like_SDR_c_like"/>
    <property type="match status" value="1"/>
</dbReference>
<dbReference type="SUPFAM" id="SSF51735">
    <property type="entry name" value="NAD(P)-binding Rossmann-fold domains"/>
    <property type="match status" value="1"/>
</dbReference>
<evidence type="ECO:0000313" key="3">
    <source>
        <dbReference type="Proteomes" id="UP000004816"/>
    </source>
</evidence>
<dbReference type="HOGENOM" id="CLU_010194_44_2_11"/>
<dbReference type="Proteomes" id="UP000004816">
    <property type="component" value="Unassembled WGS sequence"/>
</dbReference>
<reference evidence="2 3" key="1">
    <citation type="journal article" date="2011" name="Stand. Genomic Sci.">
        <title>High quality draft genome sequence of Segniliparus rugosus CDC 945(T)= (ATCC BAA-974(T)).</title>
        <authorList>
            <person name="Earl A.M."/>
            <person name="Desjardins C.A."/>
            <person name="Fitzgerald M.G."/>
            <person name="Arachchi H.M."/>
            <person name="Zeng Q."/>
            <person name="Mehta T."/>
            <person name="Griggs A."/>
            <person name="Birren B.W."/>
            <person name="Toney N.C."/>
            <person name="Carr J."/>
            <person name="Posey J."/>
            <person name="Butler W.R."/>
        </authorList>
    </citation>
    <scope>NUCLEOTIDE SEQUENCE [LARGE SCALE GENOMIC DNA]</scope>
    <source>
        <strain evidence="3">ATCC BAA-974 / DSM 45345 / CCUG 50838 / CIP 108380 / JCM 13579 / CDC 945</strain>
    </source>
</reference>
<dbReference type="GO" id="GO:0016491">
    <property type="term" value="F:oxidoreductase activity"/>
    <property type="evidence" value="ECO:0007669"/>
    <property type="project" value="UniProtKB-KW"/>
</dbReference>
<dbReference type="NCBIfam" id="NF004513">
    <property type="entry name" value="PRK05854.1"/>
    <property type="match status" value="1"/>
</dbReference>
<dbReference type="NCBIfam" id="NF004846">
    <property type="entry name" value="PRK06197.1"/>
    <property type="match status" value="1"/>
</dbReference>
<evidence type="ECO:0000313" key="2">
    <source>
        <dbReference type="EMBL" id="EFV12104.1"/>
    </source>
</evidence>
<accession>E5XU41</accession>
<dbReference type="Pfam" id="PF00106">
    <property type="entry name" value="adh_short"/>
    <property type="match status" value="1"/>
</dbReference>
<keyword evidence="1" id="KW-0560">Oxidoreductase</keyword>
<organism evidence="2 3">
    <name type="scientific">Segniliparus rugosus (strain ATCC BAA-974 / DSM 45345 / CCUG 50838 / CIP 108380 / JCM 13579 / CDC 945)</name>
    <dbReference type="NCBI Taxonomy" id="679197"/>
    <lineage>
        <taxon>Bacteria</taxon>
        <taxon>Bacillati</taxon>
        <taxon>Actinomycetota</taxon>
        <taxon>Actinomycetes</taxon>
        <taxon>Mycobacteriales</taxon>
        <taxon>Segniliparaceae</taxon>
        <taxon>Segniliparus</taxon>
    </lineage>
</organism>
<dbReference type="STRING" id="679197.HMPREF9336_03013"/>
<dbReference type="AlphaFoldDB" id="E5XU41"/>
<name>E5XU41_SEGRC</name>
<dbReference type="eggNOG" id="COG1028">
    <property type="taxonomic scope" value="Bacteria"/>
</dbReference>
<dbReference type="Gene3D" id="3.40.50.720">
    <property type="entry name" value="NAD(P)-binding Rossmann-like Domain"/>
    <property type="match status" value="1"/>
</dbReference>
<dbReference type="PANTHER" id="PTHR43157:SF31">
    <property type="entry name" value="PHOSPHATIDYLINOSITOL-GLYCAN BIOSYNTHESIS CLASS F PROTEIN"/>
    <property type="match status" value="1"/>
</dbReference>